<gene>
    <name evidence="1" type="ORF">WS67_22410</name>
</gene>
<dbReference type="EMBL" id="LOWA01000057">
    <property type="protein sequence ID" value="KVE23449.1"/>
    <property type="molecule type" value="Genomic_DNA"/>
</dbReference>
<evidence type="ECO:0000313" key="2">
    <source>
        <dbReference type="Proteomes" id="UP000062788"/>
    </source>
</evidence>
<comment type="caution">
    <text evidence="1">The sequence shown here is derived from an EMBL/GenBank/DDBJ whole genome shotgun (WGS) entry which is preliminary data.</text>
</comment>
<organism evidence="1 2">
    <name type="scientific">Burkholderia singularis</name>
    <dbReference type="NCBI Taxonomy" id="1503053"/>
    <lineage>
        <taxon>Bacteria</taxon>
        <taxon>Pseudomonadati</taxon>
        <taxon>Pseudomonadota</taxon>
        <taxon>Betaproteobacteria</taxon>
        <taxon>Burkholderiales</taxon>
        <taxon>Burkholderiaceae</taxon>
        <taxon>Burkholderia</taxon>
        <taxon>pseudomallei group</taxon>
    </lineage>
</organism>
<dbReference type="AlphaFoldDB" id="A0A124P7V9"/>
<sequence>MTTLDRAVPATTVTAGRSRDIIARDQARVTQLLASARAERCVTRYAALRLANVIAVGHVRTTVADIRRYMRCSQACALQLRHRVLAMADFEAPAVIDSEAVDAVAPSRPRLVHSLPARVA</sequence>
<keyword evidence="2" id="KW-1185">Reference proteome</keyword>
<reference evidence="1 2" key="1">
    <citation type="submission" date="2015-11" db="EMBL/GenBank/DDBJ databases">
        <title>Expanding the genomic diversity of Burkholderia species for the development of highly accurate diagnostics.</title>
        <authorList>
            <person name="Sahl J."/>
            <person name="Keim P."/>
            <person name="Wagner D."/>
        </authorList>
    </citation>
    <scope>NUCLEOTIDE SEQUENCE [LARGE SCALE GENOMIC DNA]</scope>
    <source>
        <strain evidence="1 2">TSV85</strain>
    </source>
</reference>
<evidence type="ECO:0000313" key="1">
    <source>
        <dbReference type="EMBL" id="KVE23449.1"/>
    </source>
</evidence>
<dbReference type="Proteomes" id="UP000062788">
    <property type="component" value="Unassembled WGS sequence"/>
</dbReference>
<proteinExistence type="predicted"/>
<name>A0A124P7V9_9BURK</name>
<protein>
    <submittedName>
        <fullName evidence="1">Uncharacterized protein</fullName>
    </submittedName>
</protein>
<accession>A0A124P7V9</accession>